<gene>
    <name evidence="1" type="ORF">AWU65_20360</name>
</gene>
<keyword evidence="2" id="KW-1185">Reference proteome</keyword>
<comment type="caution">
    <text evidence="1">The sequence shown here is derived from an EMBL/GenBank/DDBJ whole genome shotgun (WGS) entry which is preliminary data.</text>
</comment>
<evidence type="ECO:0000313" key="2">
    <source>
        <dbReference type="Proteomes" id="UP000076796"/>
    </source>
</evidence>
<dbReference type="EMBL" id="LWMH01000001">
    <property type="protein sequence ID" value="KZS48111.1"/>
    <property type="molecule type" value="Genomic_DNA"/>
</dbReference>
<evidence type="ECO:0000313" key="1">
    <source>
        <dbReference type="EMBL" id="KZS48111.1"/>
    </source>
</evidence>
<dbReference type="Proteomes" id="UP000076796">
    <property type="component" value="Unassembled WGS sequence"/>
</dbReference>
<dbReference type="AlphaFoldDB" id="A0A163LGF7"/>
<name>A0A163LGF7_9BACL</name>
<proteinExistence type="predicted"/>
<dbReference type="GeneID" id="97556383"/>
<reference evidence="1" key="1">
    <citation type="journal article" date="2016" name="Genome Announc.">
        <title>Draft genomes of two strains of Paenibacillus glucanolyticus with capability to degrade lignocellulose.</title>
        <authorList>
            <person name="Mathews S.L."/>
            <person name="Pawlak J."/>
            <person name="Grunden A.M."/>
        </authorList>
    </citation>
    <scope>NUCLEOTIDE SEQUENCE [LARGE SCALE GENOMIC DNA]</scope>
    <source>
        <strain evidence="1">SLM1</strain>
    </source>
</reference>
<organism evidence="1 2">
    <name type="scientific">Paenibacillus glucanolyticus</name>
    <dbReference type="NCBI Taxonomy" id="59843"/>
    <lineage>
        <taxon>Bacteria</taxon>
        <taxon>Bacillati</taxon>
        <taxon>Bacillota</taxon>
        <taxon>Bacilli</taxon>
        <taxon>Bacillales</taxon>
        <taxon>Paenibacillaceae</taxon>
        <taxon>Paenibacillus</taxon>
    </lineage>
</organism>
<dbReference type="OrthoDB" id="2988737at2"/>
<dbReference type="RefSeq" id="WP_063479157.1">
    <property type="nucleotide sequence ID" value="NZ_CP147845.1"/>
</dbReference>
<sequence>MPTKRVTCTFFSISEPSKLKGKINELLENQYALIQSKKVHNVEVAGVYLRISFLRKESVNQNNYWIGVIERLDTTLQGEASNLDGTRMVYATGVDEGPIVNTGFAYYPLTNTFVLHRKIGGVNDDKLGIFIRKLIRQTNIVSEGFTQFKLSILPDLTKINRFKNAARIKQLEYSFKMPENLQSLQSGKRSILGDMFLANTLGGNTMRVVVRADSLDVSKVNQKVNELLKLGGDYLSSLRATTEHNGIEEPLDLLTEKFSDYEDVNLKKGKKETVDVIMDATKTIFLRQEALLKKMYLSDGSDE</sequence>
<protein>
    <submittedName>
        <fullName evidence="1">Uncharacterized protein</fullName>
    </submittedName>
</protein>
<accession>A0A163LGF7</accession>